<feature type="signal peptide" evidence="1">
    <location>
        <begin position="1"/>
        <end position="21"/>
    </location>
</feature>
<name>A0A0A2EYB4_9PORP</name>
<organism evidence="3 4">
    <name type="scientific">Porphyromonas gulae</name>
    <dbReference type="NCBI Taxonomy" id="111105"/>
    <lineage>
        <taxon>Bacteria</taxon>
        <taxon>Pseudomonadati</taxon>
        <taxon>Bacteroidota</taxon>
        <taxon>Bacteroidia</taxon>
        <taxon>Bacteroidales</taxon>
        <taxon>Porphyromonadaceae</taxon>
        <taxon>Porphyromonas</taxon>
    </lineage>
</organism>
<dbReference type="OrthoDB" id="1014137at2"/>
<dbReference type="STRING" id="111105.HR09_01980"/>
<evidence type="ECO:0000313" key="3">
    <source>
        <dbReference type="EMBL" id="KGN83873.1"/>
    </source>
</evidence>
<evidence type="ECO:0000259" key="2">
    <source>
        <dbReference type="Pfam" id="PF13568"/>
    </source>
</evidence>
<dbReference type="Proteomes" id="UP000030130">
    <property type="component" value="Unassembled WGS sequence"/>
</dbReference>
<dbReference type="RefSeq" id="WP_039422274.1">
    <property type="nucleotide sequence ID" value="NZ_JRAI01000082.1"/>
</dbReference>
<evidence type="ECO:0000313" key="4">
    <source>
        <dbReference type="Proteomes" id="UP000030130"/>
    </source>
</evidence>
<dbReference type="EMBL" id="JRAI01000082">
    <property type="protein sequence ID" value="KGN83873.1"/>
    <property type="molecule type" value="Genomic_DNA"/>
</dbReference>
<sequence length="261" mass="29437">MIRRYFLLIACFWSLSFILSAQESNASARPSLWEFSGRVGMHVGASTPVPVPKAMEHVYAWYPRLNPMVQLGASRRLRAGSPWAVNMSIAVEKKGMEATTRVKEMKVAIVSDSPYAGNPDEEYPGLFTGDNNTEIRLGYLTIPVQAEYNMLKDRLKLRGGLYTSLLLESTFRVIIDGTMVYDDPKLGTAQMDLRELNFSDKIKGVDFGFIIGADYYFARQIGAFADVTFGLIPLTGTHFKAIPYRMYNVFARIGFSYRLNY</sequence>
<gene>
    <name evidence="3" type="ORF">HR08_10505</name>
</gene>
<feature type="chain" id="PRO_5001987112" evidence="1">
    <location>
        <begin position="22"/>
        <end position="261"/>
    </location>
</feature>
<keyword evidence="1" id="KW-0732">Signal</keyword>
<dbReference type="eggNOG" id="ENOG502ZGCS">
    <property type="taxonomic scope" value="Bacteria"/>
</dbReference>
<dbReference type="InterPro" id="IPR025665">
    <property type="entry name" value="Beta-barrel_OMP_2"/>
</dbReference>
<protein>
    <submittedName>
        <fullName evidence="3">Membrane protein</fullName>
    </submittedName>
</protein>
<proteinExistence type="predicted"/>
<comment type="caution">
    <text evidence="3">The sequence shown here is derived from an EMBL/GenBank/DDBJ whole genome shotgun (WGS) entry which is preliminary data.</text>
</comment>
<evidence type="ECO:0000256" key="1">
    <source>
        <dbReference type="SAM" id="SignalP"/>
    </source>
</evidence>
<accession>A0A0A2EYB4</accession>
<dbReference type="Pfam" id="PF13568">
    <property type="entry name" value="OMP_b-brl_2"/>
    <property type="match status" value="1"/>
</dbReference>
<dbReference type="AlphaFoldDB" id="A0A0A2EYB4"/>
<reference evidence="3 4" key="1">
    <citation type="submission" date="2014-08" db="EMBL/GenBank/DDBJ databases">
        <title>Porphyromonas gulae strain:COT-052_OH1451 Genome sequencing.</title>
        <authorList>
            <person name="Wallis C."/>
            <person name="Deusch O."/>
            <person name="O'Flynn C."/>
            <person name="Davis I."/>
            <person name="Jospin G."/>
            <person name="Darling A.E."/>
            <person name="Coil D.A."/>
            <person name="Alexiev A."/>
            <person name="Horsfall A."/>
            <person name="Kirkwood N."/>
            <person name="Harris S."/>
            <person name="Eisen J.A."/>
        </authorList>
    </citation>
    <scope>NUCLEOTIDE SEQUENCE [LARGE SCALE GENOMIC DNA]</scope>
    <source>
        <strain evidence="4">COT-052 OH1451</strain>
    </source>
</reference>
<feature type="domain" description="Outer membrane protein beta-barrel" evidence="2">
    <location>
        <begin position="21"/>
        <end position="235"/>
    </location>
</feature>